<name>A0A4Q0XQ94_9BACT</name>
<keyword evidence="7" id="KW-0902">Two-component regulatory system</keyword>
<evidence type="ECO:0000259" key="9">
    <source>
        <dbReference type="PROSITE" id="PS50109"/>
    </source>
</evidence>
<keyword evidence="8" id="KW-1133">Transmembrane helix</keyword>
<evidence type="ECO:0000313" key="11">
    <source>
        <dbReference type="Proteomes" id="UP000290657"/>
    </source>
</evidence>
<keyword evidence="5 10" id="KW-0418">Kinase</keyword>
<accession>A0A4Q0XQ94</accession>
<evidence type="ECO:0000256" key="2">
    <source>
        <dbReference type="ARBA" id="ARBA00012438"/>
    </source>
</evidence>
<dbReference type="InterPro" id="IPR036890">
    <property type="entry name" value="HATPase_C_sf"/>
</dbReference>
<dbReference type="EC" id="2.7.13.3" evidence="2"/>
<evidence type="ECO:0000256" key="1">
    <source>
        <dbReference type="ARBA" id="ARBA00000085"/>
    </source>
</evidence>
<evidence type="ECO:0000256" key="8">
    <source>
        <dbReference type="SAM" id="Phobius"/>
    </source>
</evidence>
<dbReference type="GO" id="GO:0005524">
    <property type="term" value="F:ATP binding"/>
    <property type="evidence" value="ECO:0007669"/>
    <property type="project" value="UniProtKB-KW"/>
</dbReference>
<dbReference type="InterPro" id="IPR003661">
    <property type="entry name" value="HisK_dim/P_dom"/>
</dbReference>
<dbReference type="RefSeq" id="WP_128995772.1">
    <property type="nucleotide sequence ID" value="NZ_PDKN01000003.1"/>
</dbReference>
<keyword evidence="3" id="KW-0808">Transferase</keyword>
<dbReference type="GO" id="GO:0000156">
    <property type="term" value="F:phosphorelay response regulator activity"/>
    <property type="evidence" value="ECO:0007669"/>
    <property type="project" value="TreeGrafter"/>
</dbReference>
<feature type="transmembrane region" description="Helical" evidence="8">
    <location>
        <begin position="155"/>
        <end position="180"/>
    </location>
</feature>
<dbReference type="CDD" id="cd00075">
    <property type="entry name" value="HATPase"/>
    <property type="match status" value="1"/>
</dbReference>
<reference evidence="10 11" key="1">
    <citation type="submission" date="2017-10" db="EMBL/GenBank/DDBJ databases">
        <title>Genomics of the genus Arcobacter.</title>
        <authorList>
            <person name="Perez-Cataluna A."/>
            <person name="Figueras M.J."/>
        </authorList>
    </citation>
    <scope>NUCLEOTIDE SEQUENCE [LARGE SCALE GENOMIC DNA]</scope>
    <source>
        <strain evidence="10 11">CECT 8987</strain>
    </source>
</reference>
<dbReference type="PANTHER" id="PTHR42878">
    <property type="entry name" value="TWO-COMPONENT HISTIDINE KINASE"/>
    <property type="match status" value="1"/>
</dbReference>
<protein>
    <recommendedName>
        <fullName evidence="2">histidine kinase</fullName>
        <ecNumber evidence="2">2.7.13.3</ecNumber>
    </recommendedName>
</protein>
<dbReference type="GO" id="GO:0030295">
    <property type="term" value="F:protein kinase activator activity"/>
    <property type="evidence" value="ECO:0007669"/>
    <property type="project" value="TreeGrafter"/>
</dbReference>
<feature type="transmembrane region" description="Helical" evidence="8">
    <location>
        <begin position="12"/>
        <end position="31"/>
    </location>
</feature>
<keyword evidence="8" id="KW-0472">Membrane</keyword>
<evidence type="ECO:0000256" key="3">
    <source>
        <dbReference type="ARBA" id="ARBA00022679"/>
    </source>
</evidence>
<dbReference type="PROSITE" id="PS50109">
    <property type="entry name" value="HIS_KIN"/>
    <property type="match status" value="1"/>
</dbReference>
<dbReference type="Pfam" id="PF02518">
    <property type="entry name" value="HATPase_c"/>
    <property type="match status" value="1"/>
</dbReference>
<dbReference type="SMART" id="SM00387">
    <property type="entry name" value="HATPase_c"/>
    <property type="match status" value="1"/>
</dbReference>
<feature type="domain" description="Histidine kinase" evidence="9">
    <location>
        <begin position="261"/>
        <end position="464"/>
    </location>
</feature>
<dbReference type="GO" id="GO:0000155">
    <property type="term" value="F:phosphorelay sensor kinase activity"/>
    <property type="evidence" value="ECO:0007669"/>
    <property type="project" value="InterPro"/>
</dbReference>
<keyword evidence="11" id="KW-1185">Reference proteome</keyword>
<dbReference type="Pfam" id="PF00512">
    <property type="entry name" value="HisKA"/>
    <property type="match status" value="1"/>
</dbReference>
<keyword evidence="6" id="KW-0067">ATP-binding</keyword>
<sequence length="464" mass="53762">MLKIHQLFLRSFILVFFAVLLSVSITTYFWIKATYLEEIEKNMSQNIDALIVSLNSLDNLDAMVQEFKDKTNLRLTIINASGKVIAESHEDKHSMDNHLNRKEIVNLQEDGVGKIIRHSKTIDKDLLYIAKKVKINDETIYIRMADSIEKIQNQFIGLTFQIMGIFAVFIIFVFIITYIISHRIRIQTDKILQFLTKLTKKDAMSKSNLRALNSRYTQEFFEISRLLRKVAVKLSKKNKLKAKHTARLKLANQQKDEIISAISHEFKNPIAIISGYTETIMHDKTLPKNMQENFLKKIHSNANKMSALIDRLRLTLKLEEGKQDGFYKECSLKLLTTEIISDLKQKYKNREIVLDIIDDIRLNIDETLMTIAISNLIENALKYSEEKVTVEITKEDIKVIDMGIGITANDLEKIQNKFYRVSKNDWNNSLGLGLFIVSKIINLHGFELQIESEFNFGSKFIIKF</sequence>
<evidence type="ECO:0000256" key="5">
    <source>
        <dbReference type="ARBA" id="ARBA00022777"/>
    </source>
</evidence>
<evidence type="ECO:0000256" key="4">
    <source>
        <dbReference type="ARBA" id="ARBA00022741"/>
    </source>
</evidence>
<dbReference type="SMART" id="SM00388">
    <property type="entry name" value="HisKA"/>
    <property type="match status" value="1"/>
</dbReference>
<gene>
    <name evidence="10" type="ORF">CRV04_05220</name>
</gene>
<proteinExistence type="predicted"/>
<dbReference type="InterPro" id="IPR036097">
    <property type="entry name" value="HisK_dim/P_sf"/>
</dbReference>
<dbReference type="SUPFAM" id="SSF47384">
    <property type="entry name" value="Homodimeric domain of signal transducing histidine kinase"/>
    <property type="match status" value="1"/>
</dbReference>
<evidence type="ECO:0000256" key="6">
    <source>
        <dbReference type="ARBA" id="ARBA00022840"/>
    </source>
</evidence>
<dbReference type="CDD" id="cd00082">
    <property type="entry name" value="HisKA"/>
    <property type="match status" value="1"/>
</dbReference>
<dbReference type="PANTHER" id="PTHR42878:SF7">
    <property type="entry name" value="SENSOR HISTIDINE KINASE GLRK"/>
    <property type="match status" value="1"/>
</dbReference>
<dbReference type="Gene3D" id="3.30.565.10">
    <property type="entry name" value="Histidine kinase-like ATPase, C-terminal domain"/>
    <property type="match status" value="1"/>
</dbReference>
<keyword evidence="8" id="KW-0812">Transmembrane</keyword>
<evidence type="ECO:0000256" key="7">
    <source>
        <dbReference type="ARBA" id="ARBA00023012"/>
    </source>
</evidence>
<evidence type="ECO:0000313" key="10">
    <source>
        <dbReference type="EMBL" id="RXJ57909.1"/>
    </source>
</evidence>
<dbReference type="SUPFAM" id="SSF55874">
    <property type="entry name" value="ATPase domain of HSP90 chaperone/DNA topoisomerase II/histidine kinase"/>
    <property type="match status" value="1"/>
</dbReference>
<dbReference type="InterPro" id="IPR003594">
    <property type="entry name" value="HATPase_dom"/>
</dbReference>
<dbReference type="GO" id="GO:0007234">
    <property type="term" value="P:osmosensory signaling via phosphorelay pathway"/>
    <property type="evidence" value="ECO:0007669"/>
    <property type="project" value="TreeGrafter"/>
</dbReference>
<comment type="catalytic activity">
    <reaction evidence="1">
        <text>ATP + protein L-histidine = ADP + protein N-phospho-L-histidine.</text>
        <dbReference type="EC" id="2.7.13.3"/>
    </reaction>
</comment>
<dbReference type="AlphaFoldDB" id="A0A4Q0XQ94"/>
<dbReference type="OrthoDB" id="5377414at2"/>
<comment type="caution">
    <text evidence="10">The sequence shown here is derived from an EMBL/GenBank/DDBJ whole genome shotgun (WGS) entry which is preliminary data.</text>
</comment>
<dbReference type="EMBL" id="PDKN01000003">
    <property type="protein sequence ID" value="RXJ57909.1"/>
    <property type="molecule type" value="Genomic_DNA"/>
</dbReference>
<dbReference type="InterPro" id="IPR005467">
    <property type="entry name" value="His_kinase_dom"/>
</dbReference>
<keyword evidence="4" id="KW-0547">Nucleotide-binding</keyword>
<dbReference type="InterPro" id="IPR050351">
    <property type="entry name" value="BphY/WalK/GraS-like"/>
</dbReference>
<dbReference type="Proteomes" id="UP000290657">
    <property type="component" value="Unassembled WGS sequence"/>
</dbReference>
<organism evidence="10 11">
    <name type="scientific">Candidatus Marinarcus aquaticus</name>
    <dbReference type="NCBI Taxonomy" id="2044504"/>
    <lineage>
        <taxon>Bacteria</taxon>
        <taxon>Pseudomonadati</taxon>
        <taxon>Campylobacterota</taxon>
        <taxon>Epsilonproteobacteria</taxon>
        <taxon>Campylobacterales</taxon>
        <taxon>Arcobacteraceae</taxon>
        <taxon>Candidatus Marinarcus</taxon>
    </lineage>
</organism>
<dbReference type="Gene3D" id="1.10.287.130">
    <property type="match status" value="1"/>
</dbReference>